<accession>A0ABR4WJY5</accession>
<comment type="caution">
    <text evidence="1">The sequence shown here is derived from an EMBL/GenBank/DDBJ whole genome shotgun (WGS) entry which is preliminary data.</text>
</comment>
<proteinExistence type="predicted"/>
<name>A0ABR4WJY5_9FUSO</name>
<dbReference type="EMBL" id="ACDC03000039">
    <property type="protein sequence ID" value="KGE61888.1"/>
    <property type="molecule type" value="Genomic_DNA"/>
</dbReference>
<reference evidence="1" key="1">
    <citation type="submission" date="2013-05" db="EMBL/GenBank/DDBJ databases">
        <title>The Genome Sequence of Fusobacterium sp. 2_1_31.</title>
        <authorList>
            <consortium name="The Broad Institute Genomics Platform"/>
            <person name="Earl A."/>
            <person name="Ward D."/>
            <person name="Feldgarden M."/>
            <person name="Gevers D."/>
            <person name="Ambrose C."/>
            <person name="Strauss J."/>
            <person name="Allen-Vercoe E."/>
            <person name="Walker B."/>
            <person name="Young S."/>
            <person name="Zeng Q."/>
            <person name="Gargeya S."/>
            <person name="Fitzgerald M."/>
            <person name="Haas B."/>
            <person name="Abouelleil A."/>
            <person name="Allen A.W."/>
            <person name="Alvarado L."/>
            <person name="Arachchi H.M."/>
            <person name="Berlin A.M."/>
            <person name="Chapman S.B."/>
            <person name="Gainer-Dewar J."/>
            <person name="Goldberg J."/>
            <person name="Griggs A."/>
            <person name="Gujja S."/>
            <person name="Hansen M."/>
            <person name="Howarth C."/>
            <person name="Imamovic A."/>
            <person name="Ireland A."/>
            <person name="Larimer J."/>
            <person name="McCowan C."/>
            <person name="Murphy C."/>
            <person name="Pearson M."/>
            <person name="Poon T.W."/>
            <person name="Priest M."/>
            <person name="Roberts A."/>
            <person name="Saif S."/>
            <person name="Shea T."/>
            <person name="Sisk P."/>
            <person name="Sykes S."/>
            <person name="Wortman J."/>
            <person name="Nusbaum C."/>
            <person name="Birren B."/>
        </authorList>
    </citation>
    <scope>NUCLEOTIDE SEQUENCE [LARGE SCALE GENOMIC DNA]</scope>
    <source>
        <strain evidence="1">2_1_31</strain>
    </source>
</reference>
<dbReference type="Proteomes" id="UP000003301">
    <property type="component" value="Unassembled WGS sequence"/>
</dbReference>
<gene>
    <name evidence="1" type="ORF">FSAG_003111</name>
</gene>
<organism evidence="1 2">
    <name type="scientific">Fusobacterium periodonticum 2_1_31</name>
    <dbReference type="NCBI Taxonomy" id="469599"/>
    <lineage>
        <taxon>Bacteria</taxon>
        <taxon>Fusobacteriati</taxon>
        <taxon>Fusobacteriota</taxon>
        <taxon>Fusobacteriia</taxon>
        <taxon>Fusobacteriales</taxon>
        <taxon>Fusobacteriaceae</taxon>
        <taxon>Fusobacterium</taxon>
    </lineage>
</organism>
<keyword evidence="2" id="KW-1185">Reference proteome</keyword>
<evidence type="ECO:0000313" key="1">
    <source>
        <dbReference type="EMBL" id="KGE61888.1"/>
    </source>
</evidence>
<evidence type="ECO:0000313" key="2">
    <source>
        <dbReference type="Proteomes" id="UP000003301"/>
    </source>
</evidence>
<protein>
    <submittedName>
        <fullName evidence="1">Uncharacterized protein</fullName>
    </submittedName>
</protein>
<feature type="non-terminal residue" evidence="1">
    <location>
        <position position="27"/>
    </location>
</feature>
<sequence>MILIRKLEWLDQKKNNNTKTHYEFDKN</sequence>